<reference evidence="1" key="1">
    <citation type="submission" date="2022-07" db="EMBL/GenBank/DDBJ databases">
        <title>Pseudomonas nunamit sp. nov. an antifungal species isolated from Greenland.</title>
        <authorList>
            <person name="Ntana F."/>
            <person name="Hennessy R.C."/>
            <person name="Zervas A."/>
            <person name="Stougaard P."/>
        </authorList>
    </citation>
    <scope>NUCLEOTIDE SEQUENCE</scope>
    <source>
        <strain evidence="1">In5</strain>
    </source>
</reference>
<evidence type="ECO:0000313" key="2">
    <source>
        <dbReference type="Proteomes" id="UP001059607"/>
    </source>
</evidence>
<gene>
    <name evidence="1" type="ORF">NK667_29215</name>
</gene>
<accession>A0ABY5EIB6</accession>
<organism evidence="1 2">
    <name type="scientific">Pseudomonas nunensis</name>
    <dbReference type="NCBI Taxonomy" id="2961896"/>
    <lineage>
        <taxon>Bacteria</taxon>
        <taxon>Pseudomonadati</taxon>
        <taxon>Pseudomonadota</taxon>
        <taxon>Gammaproteobacteria</taxon>
        <taxon>Pseudomonadales</taxon>
        <taxon>Pseudomonadaceae</taxon>
        <taxon>Pseudomonas</taxon>
    </lineage>
</organism>
<proteinExistence type="predicted"/>
<evidence type="ECO:0000313" key="1">
    <source>
        <dbReference type="EMBL" id="UTO14188.1"/>
    </source>
</evidence>
<dbReference type="RefSeq" id="WP_054616957.1">
    <property type="nucleotide sequence ID" value="NZ_CP101125.1"/>
</dbReference>
<keyword evidence="2" id="KW-1185">Reference proteome</keyword>
<name>A0ABY5EIB6_9PSED</name>
<dbReference type="EMBL" id="CP101125">
    <property type="protein sequence ID" value="UTO14188.1"/>
    <property type="molecule type" value="Genomic_DNA"/>
</dbReference>
<protein>
    <submittedName>
        <fullName evidence="1">Uncharacterized protein</fullName>
    </submittedName>
</protein>
<dbReference type="Proteomes" id="UP001059607">
    <property type="component" value="Chromosome"/>
</dbReference>
<sequence length="67" mass="7706">MNTVNEITTPMLERHLAVAQIKHYFHMQQSAIAVSDHRECRRVTTQLDRLVNEYGVSALIEAQDDLP</sequence>